<gene>
    <name evidence="1" type="ORF">CLR69_21885</name>
</gene>
<protein>
    <recommendedName>
        <fullName evidence="3">DUF551 domain-containing protein</fullName>
    </recommendedName>
</protein>
<evidence type="ECO:0008006" key="3">
    <source>
        <dbReference type="Google" id="ProtNLM"/>
    </source>
</evidence>
<sequence length="104" mass="11944">MLTNEKLQQIKELAQKANYKPDDRLLAVCLAAACDSEIIEEMAKEILSLRAVIIPPSSNSLVWIGIDWAKGYNLHDLKPIMRDDTPEEFKRLFECRWLPESKGE</sequence>
<name>A0A9X8P3C1_9GAMM</name>
<comment type="caution">
    <text evidence="1">The sequence shown here is derived from an EMBL/GenBank/DDBJ whole genome shotgun (WGS) entry which is preliminary data.</text>
</comment>
<dbReference type="OrthoDB" id="18900at1903410"/>
<evidence type="ECO:0000313" key="2">
    <source>
        <dbReference type="Proteomes" id="UP001138460"/>
    </source>
</evidence>
<dbReference type="AlphaFoldDB" id="A0A9X8P3C1"/>
<dbReference type="EMBL" id="NWTM01000006">
    <property type="protein sequence ID" value="RYC38905.1"/>
    <property type="molecule type" value="Genomic_DNA"/>
</dbReference>
<organism evidence="1 2">
    <name type="scientific">Pectobacterium zantedeschiae</name>
    <dbReference type="NCBI Taxonomy" id="2034769"/>
    <lineage>
        <taxon>Bacteria</taxon>
        <taxon>Pseudomonadati</taxon>
        <taxon>Pseudomonadota</taxon>
        <taxon>Gammaproteobacteria</taxon>
        <taxon>Enterobacterales</taxon>
        <taxon>Pectobacteriaceae</taxon>
        <taxon>Pectobacterium</taxon>
    </lineage>
</organism>
<accession>A0A9X8P3C1</accession>
<keyword evidence="2" id="KW-1185">Reference proteome</keyword>
<dbReference type="RefSeq" id="WP_131535208.1">
    <property type="nucleotide sequence ID" value="NZ_JBEHFA010000020.1"/>
</dbReference>
<dbReference type="Proteomes" id="UP001138460">
    <property type="component" value="Unassembled WGS sequence"/>
</dbReference>
<reference evidence="1 2" key="1">
    <citation type="journal article" date="2018" name="Syst. Appl. Microbiol.">
        <title>Pectobacterium zantedeschiae sp. nov. a new species of a soft rot pathogen isolated from Calla lily (Zantedeschia spp.).</title>
        <authorList>
            <person name="Waleron M."/>
            <person name="Misztak A."/>
            <person name="Waleron M."/>
            <person name="Franczuk M."/>
            <person name="Jonca J."/>
            <person name="Wielgomas B."/>
            <person name="Mikicinski A."/>
            <person name="Popovic T."/>
            <person name="Waleron K."/>
        </authorList>
    </citation>
    <scope>NUCLEOTIDE SEQUENCE [LARGE SCALE GENOMIC DNA]</scope>
    <source>
        <strain evidence="1 2">9M</strain>
    </source>
</reference>
<proteinExistence type="predicted"/>
<evidence type="ECO:0000313" key="1">
    <source>
        <dbReference type="EMBL" id="RYC38905.1"/>
    </source>
</evidence>